<keyword evidence="3" id="KW-0969">Cilium</keyword>
<gene>
    <name evidence="3" type="ORF">JOC73_000187</name>
</gene>
<protein>
    <submittedName>
        <fullName evidence="3">C-di-GMP-binding flagellar brake protein YcgR</fullName>
    </submittedName>
</protein>
<evidence type="ECO:0000259" key="1">
    <source>
        <dbReference type="Pfam" id="PF07238"/>
    </source>
</evidence>
<dbReference type="Gene3D" id="2.40.10.220">
    <property type="entry name" value="predicted glycosyltransferase like domains"/>
    <property type="match status" value="1"/>
</dbReference>
<dbReference type="EMBL" id="JAFBEE010000001">
    <property type="protein sequence ID" value="MBM7613679.1"/>
    <property type="molecule type" value="Genomic_DNA"/>
</dbReference>
<dbReference type="Pfam" id="PF12945">
    <property type="entry name" value="PilZNR"/>
    <property type="match status" value="1"/>
</dbReference>
<evidence type="ECO:0000259" key="2">
    <source>
        <dbReference type="Pfam" id="PF12945"/>
    </source>
</evidence>
<dbReference type="Pfam" id="PF07238">
    <property type="entry name" value="PilZ"/>
    <property type="match status" value="1"/>
</dbReference>
<accession>A0ABS2NL62</accession>
<name>A0ABS2NL62_9FIRM</name>
<dbReference type="InterPro" id="IPR009875">
    <property type="entry name" value="PilZ_domain"/>
</dbReference>
<dbReference type="InterPro" id="IPR009926">
    <property type="entry name" value="T3SS_YcgR_PilZN"/>
</dbReference>
<dbReference type="Proteomes" id="UP001314796">
    <property type="component" value="Unassembled WGS sequence"/>
</dbReference>
<organism evidence="3 4">
    <name type="scientific">Alkaliphilus hydrothermalis</name>
    <dbReference type="NCBI Taxonomy" id="1482730"/>
    <lineage>
        <taxon>Bacteria</taxon>
        <taxon>Bacillati</taxon>
        <taxon>Bacillota</taxon>
        <taxon>Clostridia</taxon>
        <taxon>Peptostreptococcales</taxon>
        <taxon>Natronincolaceae</taxon>
        <taxon>Alkaliphilus</taxon>
    </lineage>
</organism>
<feature type="domain" description="PilZ" evidence="1">
    <location>
        <begin position="100"/>
        <end position="203"/>
    </location>
</feature>
<keyword evidence="3" id="KW-0282">Flagellum</keyword>
<evidence type="ECO:0000313" key="4">
    <source>
        <dbReference type="Proteomes" id="UP001314796"/>
    </source>
</evidence>
<dbReference type="RefSeq" id="WP_204399963.1">
    <property type="nucleotide sequence ID" value="NZ_JAFBEE010000001.1"/>
</dbReference>
<keyword evidence="3" id="KW-0966">Cell projection</keyword>
<comment type="caution">
    <text evidence="3">The sequence shown here is derived from an EMBL/GenBank/DDBJ whole genome shotgun (WGS) entry which is preliminary data.</text>
</comment>
<reference evidence="3 4" key="1">
    <citation type="submission" date="2021-01" db="EMBL/GenBank/DDBJ databases">
        <title>Genomic Encyclopedia of Type Strains, Phase IV (KMG-IV): sequencing the most valuable type-strain genomes for metagenomic binning, comparative biology and taxonomic classification.</title>
        <authorList>
            <person name="Goeker M."/>
        </authorList>
    </citation>
    <scope>NUCLEOTIDE SEQUENCE [LARGE SCALE GENOMIC DNA]</scope>
    <source>
        <strain evidence="3 4">DSM 25890</strain>
    </source>
</reference>
<feature type="domain" description="Type III secretion system flagellar brake protein YcgR PilZN" evidence="2">
    <location>
        <begin position="8"/>
        <end position="88"/>
    </location>
</feature>
<keyword evidence="4" id="KW-1185">Reference proteome</keyword>
<evidence type="ECO:0000313" key="3">
    <source>
        <dbReference type="EMBL" id="MBM7613679.1"/>
    </source>
</evidence>
<proteinExistence type="predicted"/>
<sequence length="214" mass="24787">MHILSELKIGERIEIESRQFASADEQIVSQVIDIRDDSLLIINPIKQGIPYPLTLGHQIKVIFYRGDKGIFRFNAVVKKRINKSLIIYEIVPTGEADKIQRRFYYRLELVRKVVLKPRDQDEEIDCMMKDISGGGMKVYSKTPLSVGTKVDCTIHLRDNEIIKVSGRVVRSYREPDINEHVIGISFKDISENTRSKIVSFIFERQRLLRKKGLI</sequence>
<dbReference type="SUPFAM" id="SSF141371">
    <property type="entry name" value="PilZ domain-like"/>
    <property type="match status" value="1"/>
</dbReference>